<gene>
    <name evidence="2" type="ORF">GCM10007857_41780</name>
</gene>
<evidence type="ECO:0000256" key="1">
    <source>
        <dbReference type="SAM" id="MobiDB-lite"/>
    </source>
</evidence>
<feature type="compositionally biased region" description="Basic and acidic residues" evidence="1">
    <location>
        <begin position="47"/>
        <end position="57"/>
    </location>
</feature>
<comment type="caution">
    <text evidence="2">The sequence shown here is derived from an EMBL/GenBank/DDBJ whole genome shotgun (WGS) entry which is preliminary data.</text>
</comment>
<keyword evidence="3" id="KW-1185">Reference proteome</keyword>
<name>A0ABQ6B5X4_9BRAD</name>
<proteinExistence type="predicted"/>
<reference evidence="3" key="1">
    <citation type="journal article" date="2019" name="Int. J. Syst. Evol. Microbiol.">
        <title>The Global Catalogue of Microorganisms (GCM) 10K type strain sequencing project: providing services to taxonomists for standard genome sequencing and annotation.</title>
        <authorList>
            <consortium name="The Broad Institute Genomics Platform"/>
            <consortium name="The Broad Institute Genome Sequencing Center for Infectious Disease"/>
            <person name="Wu L."/>
            <person name="Ma J."/>
        </authorList>
    </citation>
    <scope>NUCLEOTIDE SEQUENCE [LARGE SCALE GENOMIC DNA]</scope>
    <source>
        <strain evidence="3">NBRC 102520</strain>
    </source>
</reference>
<feature type="region of interest" description="Disordered" evidence="1">
    <location>
        <begin position="28"/>
        <end position="57"/>
    </location>
</feature>
<dbReference type="Proteomes" id="UP001156905">
    <property type="component" value="Unassembled WGS sequence"/>
</dbReference>
<evidence type="ECO:0000313" key="2">
    <source>
        <dbReference type="EMBL" id="GLR87467.1"/>
    </source>
</evidence>
<evidence type="ECO:0000313" key="3">
    <source>
        <dbReference type="Proteomes" id="UP001156905"/>
    </source>
</evidence>
<organism evidence="2 3">
    <name type="scientific">Bradyrhizobium iriomotense</name>
    <dbReference type="NCBI Taxonomy" id="441950"/>
    <lineage>
        <taxon>Bacteria</taxon>
        <taxon>Pseudomonadati</taxon>
        <taxon>Pseudomonadota</taxon>
        <taxon>Alphaproteobacteria</taxon>
        <taxon>Hyphomicrobiales</taxon>
        <taxon>Nitrobacteraceae</taxon>
        <taxon>Bradyrhizobium</taxon>
    </lineage>
</organism>
<dbReference type="EMBL" id="BSOW01000014">
    <property type="protein sequence ID" value="GLR87467.1"/>
    <property type="molecule type" value="Genomic_DNA"/>
</dbReference>
<sequence length="57" mass="6358">MNSMSMWERGEVPGGMADVIRAKPQIAARTMAQRERKKSWEGPISGQDREPKAETGL</sequence>
<protein>
    <submittedName>
        <fullName evidence="2">Uncharacterized protein</fullName>
    </submittedName>
</protein>
<accession>A0ABQ6B5X4</accession>